<evidence type="ECO:0000313" key="2">
    <source>
        <dbReference type="Proteomes" id="UP000248134"/>
    </source>
</evidence>
<organism evidence="1 2">
    <name type="scientific">Rhodopseudomonas palustris</name>
    <dbReference type="NCBI Taxonomy" id="1076"/>
    <lineage>
        <taxon>Bacteria</taxon>
        <taxon>Pseudomonadati</taxon>
        <taxon>Pseudomonadota</taxon>
        <taxon>Alphaproteobacteria</taxon>
        <taxon>Hyphomicrobiales</taxon>
        <taxon>Nitrobacteraceae</taxon>
        <taxon>Rhodopseudomonas</taxon>
    </lineage>
</organism>
<accession>A0A323U9C1</accession>
<reference evidence="1 2" key="1">
    <citation type="submission" date="2018-06" db="EMBL/GenBank/DDBJ databases">
        <title>Draft Whole-Genome Sequence of the purple photosynthetic bacterium Rhodospeudomonas palustris XCP.</title>
        <authorList>
            <person name="Rayyan A."/>
            <person name="Meyer T.E."/>
            <person name="Kyndt J.A."/>
        </authorList>
    </citation>
    <scope>NUCLEOTIDE SEQUENCE [LARGE SCALE GENOMIC DNA]</scope>
    <source>
        <strain evidence="1 2">XCP</strain>
    </source>
</reference>
<dbReference type="PANTHER" id="PTHR43861:SF6">
    <property type="entry name" value="METHYLTRANSFERASE TYPE 11"/>
    <property type="match status" value="1"/>
</dbReference>
<protein>
    <recommendedName>
        <fullName evidence="3">Class I SAM-dependent methyltransferase</fullName>
    </recommendedName>
</protein>
<dbReference type="EMBL" id="QKQS01000038">
    <property type="protein sequence ID" value="PZA09404.1"/>
    <property type="molecule type" value="Genomic_DNA"/>
</dbReference>
<comment type="caution">
    <text evidence="1">The sequence shown here is derived from an EMBL/GenBank/DDBJ whole genome shotgun (WGS) entry which is preliminary data.</text>
</comment>
<dbReference type="Proteomes" id="UP000248134">
    <property type="component" value="Unassembled WGS sequence"/>
</dbReference>
<proteinExistence type="predicted"/>
<sequence length="344" mass="38693">MTRRRCWCSGEIEIEFSSEYVRCGVCGTLVSIAGLPDDTYQASDDESKFYGKDYWIGHQGGDLSLPNIFQRSKTDLLDRNLYWLRTLLRYKLPPADVLELGCSHGSFVALLRQAGYQASGTEMSRWVVEYAAKTFDVPVVHGTVDAASAAGTKFDVVVLMDVLEHLPSPVDTMRRALDLLKPEGFILLQTPAFPSAETIEDIQKAHPDFVRMLIPEEHLYLFTKSSATKLFRDLGAHHMIFENPIFPQHDMFFLVGRQPITPLPEAEVAEALATPKGRFVQALLDQESHIKRLEAEIVTINADREARLAQIHALTKMVHESQSATDALIEQVKSMSNTTTERRQ</sequence>
<dbReference type="Gene3D" id="3.40.50.150">
    <property type="entry name" value="Vaccinia Virus protein VP39"/>
    <property type="match status" value="1"/>
</dbReference>
<dbReference type="CDD" id="cd02440">
    <property type="entry name" value="AdoMet_MTases"/>
    <property type="match status" value="1"/>
</dbReference>
<dbReference type="Pfam" id="PF13489">
    <property type="entry name" value="Methyltransf_23"/>
    <property type="match status" value="1"/>
</dbReference>
<evidence type="ECO:0000313" key="1">
    <source>
        <dbReference type="EMBL" id="PZA09404.1"/>
    </source>
</evidence>
<dbReference type="AlphaFoldDB" id="A0A323U9C1"/>
<gene>
    <name evidence="1" type="ORF">DNX69_25245</name>
</gene>
<dbReference type="PANTHER" id="PTHR43861">
    <property type="entry name" value="TRANS-ACONITATE 2-METHYLTRANSFERASE-RELATED"/>
    <property type="match status" value="1"/>
</dbReference>
<dbReference type="InterPro" id="IPR029063">
    <property type="entry name" value="SAM-dependent_MTases_sf"/>
</dbReference>
<evidence type="ECO:0008006" key="3">
    <source>
        <dbReference type="Google" id="ProtNLM"/>
    </source>
</evidence>
<name>A0A323U9C1_RHOPL</name>
<dbReference type="SUPFAM" id="SSF53335">
    <property type="entry name" value="S-adenosyl-L-methionine-dependent methyltransferases"/>
    <property type="match status" value="1"/>
</dbReference>